<proteinExistence type="predicted"/>
<evidence type="ECO:0000313" key="2">
    <source>
        <dbReference type="Proteomes" id="UP001166286"/>
    </source>
</evidence>
<gene>
    <name evidence="1" type="ORF">JMJ35_010115</name>
</gene>
<name>A0AA39QR24_9LECA</name>
<dbReference type="AlphaFoldDB" id="A0AA39QR24"/>
<keyword evidence="2" id="KW-1185">Reference proteome</keyword>
<dbReference type="Proteomes" id="UP001166286">
    <property type="component" value="Unassembled WGS sequence"/>
</dbReference>
<reference evidence="1" key="1">
    <citation type="submission" date="2023-03" db="EMBL/GenBank/DDBJ databases">
        <title>Complete genome of Cladonia borealis.</title>
        <authorList>
            <person name="Park H."/>
        </authorList>
    </citation>
    <scope>NUCLEOTIDE SEQUENCE</scope>
    <source>
        <strain evidence="1">ANT050790</strain>
    </source>
</reference>
<comment type="caution">
    <text evidence="1">The sequence shown here is derived from an EMBL/GenBank/DDBJ whole genome shotgun (WGS) entry which is preliminary data.</text>
</comment>
<organism evidence="1 2">
    <name type="scientific">Cladonia borealis</name>
    <dbReference type="NCBI Taxonomy" id="184061"/>
    <lineage>
        <taxon>Eukaryota</taxon>
        <taxon>Fungi</taxon>
        <taxon>Dikarya</taxon>
        <taxon>Ascomycota</taxon>
        <taxon>Pezizomycotina</taxon>
        <taxon>Lecanoromycetes</taxon>
        <taxon>OSLEUM clade</taxon>
        <taxon>Lecanoromycetidae</taxon>
        <taxon>Lecanorales</taxon>
        <taxon>Lecanorineae</taxon>
        <taxon>Cladoniaceae</taxon>
        <taxon>Cladonia</taxon>
    </lineage>
</organism>
<dbReference type="EMBL" id="JAFEKC020000023">
    <property type="protein sequence ID" value="KAK0507592.1"/>
    <property type="molecule type" value="Genomic_DNA"/>
</dbReference>
<protein>
    <submittedName>
        <fullName evidence="1">Uncharacterized protein</fullName>
    </submittedName>
</protein>
<evidence type="ECO:0000313" key="1">
    <source>
        <dbReference type="EMBL" id="KAK0507592.1"/>
    </source>
</evidence>
<accession>A0AA39QR24</accession>
<sequence length="392" mass="45784">MVTPKTSDDQGDYPYFGYFKYNADYWRNFLTPEPISSDLQAKVRLDLQKQWYSVRLDTFRLFIHENWGRSSHGKTLESELGDLYSLRAAMSCCNRPCGFYWTQDFQKAAKFQKTPTSLFASIFSDWYKQYQNDPNIEFNHFLANPFEITERGPDTIRGILKSHIFMYEKAKDMLSKATQDEKSAICSQQWFNNYKIHPLYPSLVLMVDRFELGPRLGEFRRPDRYINLQDVTHFQSVIIARTRLEHQLSAPISFKSLCEKALPLERADFDGEADIDVIRVSLPEAVRFIVDLEKREDAATRGEIIQAEIDRSLGTSCPTVFTSDRGFCDNRYEWADQHIIAAEKHGYEHCCHTATALRRVQAEMRNEIYEVLSPLWFQSRMIDYEGDLGPQI</sequence>